<accession>A0ABW5GXM0</accession>
<dbReference type="RefSeq" id="WP_345408977.1">
    <property type="nucleotide sequence ID" value="NZ_BAABHG010000033.1"/>
</dbReference>
<gene>
    <name evidence="1" type="ORF">ACFSYJ_43780</name>
</gene>
<sequence>MTVFLGLPARTAPAARCDCRRCPWYSGPDADPAVTIAKLCSGCNADCAYCGCARTETTASGSPCAGCPIRCGSRTDVAAWMRDVGDTLEFDDISVTGALPAGLPTFIPQVDGSGVTELDTALHWPAYAVGLRRVFSPQTHAIYPRWQAEASAARILGVPDTTMTVLSGYGEDPLVEGFWTARHRDGLIERIAALRFDLVLAPNFSIYGNWPRAEHLLNMRRSLLLAAELADAGVPTVPNLYWYRLEDLQRYAEWIGENPPPAVAVNVQTVRENPNWDSWALPGLCWLAENLPTTVPIVLNGLSRRDRVATAVALFGERLVVISQNPAQYALHGAVMTEHGREDLHARVPDAFARSVRYMAGLLPTPRLTVRAGGG</sequence>
<name>A0ABW5GXM0_9PSEU</name>
<dbReference type="Proteomes" id="UP001597419">
    <property type="component" value="Unassembled WGS sequence"/>
</dbReference>
<proteinExistence type="predicted"/>
<comment type="caution">
    <text evidence="1">The sequence shown here is derived from an EMBL/GenBank/DDBJ whole genome shotgun (WGS) entry which is preliminary data.</text>
</comment>
<protein>
    <submittedName>
        <fullName evidence="1">DUF4417 domain-containing protein</fullName>
    </submittedName>
</protein>
<dbReference type="EMBL" id="JBHUKU010000034">
    <property type="protein sequence ID" value="MFD2465593.1"/>
    <property type="molecule type" value="Genomic_DNA"/>
</dbReference>
<keyword evidence="2" id="KW-1185">Reference proteome</keyword>
<organism evidence="1 2">
    <name type="scientific">Amycolatopsis samaneae</name>
    <dbReference type="NCBI Taxonomy" id="664691"/>
    <lineage>
        <taxon>Bacteria</taxon>
        <taxon>Bacillati</taxon>
        <taxon>Actinomycetota</taxon>
        <taxon>Actinomycetes</taxon>
        <taxon>Pseudonocardiales</taxon>
        <taxon>Pseudonocardiaceae</taxon>
        <taxon>Amycolatopsis</taxon>
    </lineage>
</organism>
<evidence type="ECO:0000313" key="1">
    <source>
        <dbReference type="EMBL" id="MFD2465593.1"/>
    </source>
</evidence>
<reference evidence="2" key="1">
    <citation type="journal article" date="2019" name="Int. J. Syst. Evol. Microbiol.">
        <title>The Global Catalogue of Microorganisms (GCM) 10K type strain sequencing project: providing services to taxonomists for standard genome sequencing and annotation.</title>
        <authorList>
            <consortium name="The Broad Institute Genomics Platform"/>
            <consortium name="The Broad Institute Genome Sequencing Center for Infectious Disease"/>
            <person name="Wu L."/>
            <person name="Ma J."/>
        </authorList>
    </citation>
    <scope>NUCLEOTIDE SEQUENCE [LARGE SCALE GENOMIC DNA]</scope>
    <source>
        <strain evidence="2">CGMCC 4.7643</strain>
    </source>
</reference>
<evidence type="ECO:0000313" key="2">
    <source>
        <dbReference type="Proteomes" id="UP001597419"/>
    </source>
</evidence>